<keyword evidence="2" id="KW-1185">Reference proteome</keyword>
<proteinExistence type="predicted"/>
<name>A0ABV7GHI6_9GAMM</name>
<evidence type="ECO:0008006" key="3">
    <source>
        <dbReference type="Google" id="ProtNLM"/>
    </source>
</evidence>
<accession>A0ABV7GHI6</accession>
<evidence type="ECO:0000313" key="2">
    <source>
        <dbReference type="Proteomes" id="UP001595621"/>
    </source>
</evidence>
<reference evidence="2" key="1">
    <citation type="journal article" date="2019" name="Int. J. Syst. Evol. Microbiol.">
        <title>The Global Catalogue of Microorganisms (GCM) 10K type strain sequencing project: providing services to taxonomists for standard genome sequencing and annotation.</title>
        <authorList>
            <consortium name="The Broad Institute Genomics Platform"/>
            <consortium name="The Broad Institute Genome Sequencing Center for Infectious Disease"/>
            <person name="Wu L."/>
            <person name="Ma J."/>
        </authorList>
    </citation>
    <scope>NUCLEOTIDE SEQUENCE [LARGE SCALE GENOMIC DNA]</scope>
    <source>
        <strain evidence="2">KCTC 52277</strain>
    </source>
</reference>
<dbReference type="Proteomes" id="UP001595621">
    <property type="component" value="Unassembled WGS sequence"/>
</dbReference>
<gene>
    <name evidence="1" type="ORF">ACFOE0_16060</name>
</gene>
<organism evidence="1 2">
    <name type="scientific">Shewanella submarina</name>
    <dbReference type="NCBI Taxonomy" id="2016376"/>
    <lineage>
        <taxon>Bacteria</taxon>
        <taxon>Pseudomonadati</taxon>
        <taxon>Pseudomonadota</taxon>
        <taxon>Gammaproteobacteria</taxon>
        <taxon>Alteromonadales</taxon>
        <taxon>Shewanellaceae</taxon>
        <taxon>Shewanella</taxon>
    </lineage>
</organism>
<comment type="caution">
    <text evidence="1">The sequence shown here is derived from an EMBL/GenBank/DDBJ whole genome shotgun (WGS) entry which is preliminary data.</text>
</comment>
<protein>
    <recommendedName>
        <fullName evidence="3">Fibronectin type-III domain-containing protein</fullName>
    </recommendedName>
</protein>
<evidence type="ECO:0000313" key="1">
    <source>
        <dbReference type="EMBL" id="MFC3139685.1"/>
    </source>
</evidence>
<sequence length="616" mass="69771">MANDPSTFFGLGYTGRQQHYVYDRRSDSWGTIYGYVFNLKFSDGTQTDAVVSPEFGSQENAREKANEYAFYLGQQPKSIRDGVQRLIIFDGDAKWGGLNGDVMVHTVHGKALIKKGTLEETLFHEAIHATFETGHKNHPDWHEAQKADGISITKYGQNYPVREDFAETFLMYFVSRYMTDRVTDSVLDTVNTLIPNRLAYLDSQNFDLSPYTPNSTSHAATLTSHGPEVEIETKSVTLSWNRPEGTHAYRLDVGTTGIGSDNILASDLLYQDQSEVTNLPDEYAAVYVRLWSAHWSGSWEYRDYRFISPNLDNSRLTANLTRPRHGNQLTGVRQTFYWDNPPLASHYDLLLGSSKGGNDILSSNVQKASDYSFQYRDVFGLPSDGRDVFARLWTYTDSWNYQDYVIEAINDPEVVSILSPAQDTQLASSSVVFDLEKPYVDSEYSYDLIVGTQGVHSNDIRVSSVTSDESVLVNGLPVDGRTVYLTLWTKKGELPWSYKTYSYEAVDAVISTAHFDNYSEETPPLLESTKVLFEWRKPDVNHEHELYLYDLLVGSTPWSSDIRSSSTTTNQSLLVEGLPKDGSKVYITFWTKVGEQPWASKQYIYQTPKTNEVDNP</sequence>
<dbReference type="EMBL" id="JBHRTD010000017">
    <property type="protein sequence ID" value="MFC3139685.1"/>
    <property type="molecule type" value="Genomic_DNA"/>
</dbReference>
<dbReference type="RefSeq" id="WP_248936195.1">
    <property type="nucleotide sequence ID" value="NZ_JAKILF010000004.1"/>
</dbReference>